<accession>A0AAV4LZM8</accession>
<evidence type="ECO:0000256" key="1">
    <source>
        <dbReference type="SAM" id="MobiDB-lite"/>
    </source>
</evidence>
<evidence type="ECO:0000313" key="2">
    <source>
        <dbReference type="EMBL" id="GIX65178.1"/>
    </source>
</evidence>
<sequence length="1197" mass="134488">MRYLVSVLPQDCRRCQGVRGFSSIFDVVRQRRRERLAKERADAVVAPPASEASEVPKLVQQAAESSVKQIWKQFSVLRSKPAGYRDLWQLRYLSVRALELLPITSAEELCKITEVLAHMKYRNVVLMQGICEAFFWQCKLGKCKLRDLTCFLRACATLKFVPSFRHLEVFLAELDNVHQKPSVGDHLRVLQFLVENGLDYGDVFMDVFDRCRKHCLDNMGFMTHQHLASFSQTQLLIDSTDWKVFDRICLNFERNLKEGEFAHFLMLSNALVRAETRELSVHYPRLLGHHLDFSEKWSPGLVNTVLRVLEKHYYRDTVALSKLGNIVVKHIAAFTADQACTALNRFASLSYKHKELIHGVMKSQLPGWWRVFALDGVTVSSDIAARLKVLAGVANMLAKVDYKPVAVMRSITDRTIQSLEMLSENGLGSTKGRIPWIVREMRTMQPCQLAGVQAGWHPAPMVLTGSMVLDMVSSGVKGAVEHEKEPVRARSASRRLLWRSTDRDNTGTVTADLGKLKVVPVSVDVRRHQSLKECLAEFFNVHFDGRHPAARRLEMRKQMRRQTRELKLRRGFDSSSVLKSVRLEKKSRVKLNTSYRKLKRKMHYSGSRHVQTTQYYINECRVLKRCFLRPYKTITSLPQSKSGLGGVTGDSTALAKIQEDPRQHHLVDTWKRFSRWCVSQPALSQSFTSGEEGGSHVFGQVTDGDVTINSPDKSMVNLCGGSDAPRDSEMIYPPVVRAPQWGMMRQLETYVDNRSPVFVDNALFLKPIQVSSLYSWRLKRKLHALERAHDKNAMTETICYMFEKGLWRTADGAADRCVPREQPLWRHLFTIVSALHKLNFTSFGLIEQAVKSLQLSEPVVAECGDGDDAVRVSRETCSALLSVVRHFGHMVSAISGLLSRDASGEMAARFLDVFCNSNALKVIEVHAVERGATASLADVTDIFRKFNMLVFFSYGRLALPNGKAGSTAHVDIVAASKVDLKQASQDVTGVYDSLCTISGGCISALRANKGIDSMAADEGARDLIRLMNEVTYGQWALQRSCWNEDSRDVVDNLARVGKRVADALLDRLEGSKQLHVALYGLCAIRRHQAVCDVSRLIEPAGSGERNSDTRPEPKERRASRPGEERLRQIMERNGITEKAIENALCVAYDGKKPVESALGKASGDLKRGMVAVHTLADPAAAALGILHNFYLSHYNAV</sequence>
<proteinExistence type="predicted"/>
<evidence type="ECO:0000313" key="3">
    <source>
        <dbReference type="Proteomes" id="UP001497744"/>
    </source>
</evidence>
<dbReference type="GeneID" id="94196659"/>
<organism evidence="2 3">
    <name type="scientific">Babesia caballi</name>
    <dbReference type="NCBI Taxonomy" id="5871"/>
    <lineage>
        <taxon>Eukaryota</taxon>
        <taxon>Sar</taxon>
        <taxon>Alveolata</taxon>
        <taxon>Apicomplexa</taxon>
        <taxon>Aconoidasida</taxon>
        <taxon>Piroplasmida</taxon>
        <taxon>Babesiidae</taxon>
        <taxon>Babesia</taxon>
    </lineage>
</organism>
<comment type="caution">
    <text evidence="2">The sequence shown here is derived from an EMBL/GenBank/DDBJ whole genome shotgun (WGS) entry which is preliminary data.</text>
</comment>
<gene>
    <name evidence="2" type="ORF">BcabD6B2_46130</name>
</gene>
<feature type="region of interest" description="Disordered" evidence="1">
    <location>
        <begin position="1100"/>
        <end position="1122"/>
    </location>
</feature>
<dbReference type="EMBL" id="BPLF01000004">
    <property type="protein sequence ID" value="GIX65178.1"/>
    <property type="molecule type" value="Genomic_DNA"/>
</dbReference>
<name>A0AAV4LZM8_BABCB</name>
<dbReference type="AlphaFoldDB" id="A0AAV4LZM8"/>
<keyword evidence="3" id="KW-1185">Reference proteome</keyword>
<feature type="compositionally biased region" description="Basic and acidic residues" evidence="1">
    <location>
        <begin position="1105"/>
        <end position="1122"/>
    </location>
</feature>
<dbReference type="Proteomes" id="UP001497744">
    <property type="component" value="Unassembled WGS sequence"/>
</dbReference>
<reference evidence="2 3" key="1">
    <citation type="submission" date="2021-06" db="EMBL/GenBank/DDBJ databases">
        <title>Genome sequence of Babesia caballi.</title>
        <authorList>
            <person name="Yamagishi J."/>
            <person name="Kidaka T."/>
            <person name="Ochi A."/>
        </authorList>
    </citation>
    <scope>NUCLEOTIDE SEQUENCE [LARGE SCALE GENOMIC DNA]</scope>
    <source>
        <strain evidence="2">USDA-D6B2</strain>
    </source>
</reference>
<protein>
    <submittedName>
        <fullName evidence="2">Uncharacterized protein</fullName>
    </submittedName>
</protein>
<dbReference type="RefSeq" id="XP_067717247.1">
    <property type="nucleotide sequence ID" value="XM_067861146.1"/>
</dbReference>